<keyword evidence="2" id="KW-1185">Reference proteome</keyword>
<dbReference type="STRING" id="2034155.BMI79_20940"/>
<sequence>MAERCVNKIYLNKERIRIKLTDGSVETLFRLVKRNYVTKCFNKTSIYLPFITMIIKNFTDQRDKC</sequence>
<name>A0A1S8CFL9_9GAMM</name>
<protein>
    <submittedName>
        <fullName evidence="1">Uncharacterized protein</fullName>
    </submittedName>
</protein>
<dbReference type="EMBL" id="MOXD01000018">
    <property type="protein sequence ID" value="OMQ19621.1"/>
    <property type="molecule type" value="Genomic_DNA"/>
</dbReference>
<dbReference type="AlphaFoldDB" id="A0A1S8CFL9"/>
<organism evidence="1 2">
    <name type="scientific">Serratia oryzae</name>
    <dbReference type="NCBI Taxonomy" id="2034155"/>
    <lineage>
        <taxon>Bacteria</taxon>
        <taxon>Pseudomonadati</taxon>
        <taxon>Pseudomonadota</taxon>
        <taxon>Gammaproteobacteria</taxon>
        <taxon>Enterobacterales</taxon>
        <taxon>Yersiniaceae</taxon>
        <taxon>Serratia</taxon>
    </lineage>
</organism>
<dbReference type="Proteomes" id="UP000216021">
    <property type="component" value="Unassembled WGS sequence"/>
</dbReference>
<evidence type="ECO:0000313" key="1">
    <source>
        <dbReference type="EMBL" id="OMQ19621.1"/>
    </source>
</evidence>
<gene>
    <name evidence="1" type="ORF">BMI79_20940</name>
</gene>
<accession>A0A1S8CFL9</accession>
<comment type="caution">
    <text evidence="1">The sequence shown here is derived from an EMBL/GenBank/DDBJ whole genome shotgun (WGS) entry which is preliminary data.</text>
</comment>
<proteinExistence type="predicted"/>
<evidence type="ECO:0000313" key="2">
    <source>
        <dbReference type="Proteomes" id="UP000216021"/>
    </source>
</evidence>
<reference evidence="1 2" key="1">
    <citation type="submission" date="2016-11" db="EMBL/GenBank/DDBJ databases">
        <title>Rahnella oryzae sp. nov., isolated from rice root.</title>
        <authorList>
            <person name="Zhang X.-X."/>
            <person name="Zhang J."/>
        </authorList>
    </citation>
    <scope>NUCLEOTIDE SEQUENCE [LARGE SCALE GENOMIC DNA]</scope>
    <source>
        <strain evidence="1 2">J11-6</strain>
    </source>
</reference>